<evidence type="ECO:0000256" key="8">
    <source>
        <dbReference type="ARBA" id="ARBA00022741"/>
    </source>
</evidence>
<keyword evidence="6" id="KW-0548">Nucleotidyltransferase</keyword>
<feature type="domain" description="HD/PDEase" evidence="12">
    <location>
        <begin position="268"/>
        <end position="431"/>
    </location>
</feature>
<dbReference type="GO" id="GO:0008033">
    <property type="term" value="P:tRNA processing"/>
    <property type="evidence" value="ECO:0007669"/>
    <property type="project" value="UniProtKB-KW"/>
</dbReference>
<dbReference type="Gene3D" id="3.30.460.10">
    <property type="entry name" value="Beta Polymerase, domain 2"/>
    <property type="match status" value="1"/>
</dbReference>
<keyword evidence="8" id="KW-0547">Nucleotide-binding</keyword>
<dbReference type="Pfam" id="PF01966">
    <property type="entry name" value="HD"/>
    <property type="match status" value="1"/>
</dbReference>
<dbReference type="Pfam" id="PF01743">
    <property type="entry name" value="PolyA_pol"/>
    <property type="match status" value="1"/>
</dbReference>
<dbReference type="InterPro" id="IPR043519">
    <property type="entry name" value="NT_sf"/>
</dbReference>
<protein>
    <submittedName>
        <fullName evidence="13">CCA tRNA nucleotidyltransferase</fullName>
    </submittedName>
</protein>
<dbReference type="SUPFAM" id="SSF81301">
    <property type="entry name" value="Nucleotidyltransferase"/>
    <property type="match status" value="1"/>
</dbReference>
<dbReference type="InterPro" id="IPR006675">
    <property type="entry name" value="HDIG_dom"/>
</dbReference>
<dbReference type="GO" id="GO:0046872">
    <property type="term" value="F:metal ion binding"/>
    <property type="evidence" value="ECO:0007669"/>
    <property type="project" value="UniProtKB-KW"/>
</dbReference>
<evidence type="ECO:0000256" key="5">
    <source>
        <dbReference type="ARBA" id="ARBA00022694"/>
    </source>
</evidence>
<dbReference type="Proteomes" id="UP000885792">
    <property type="component" value="Unassembled WGS sequence"/>
</dbReference>
<comment type="caution">
    <text evidence="13">The sequence shown here is derived from an EMBL/GenBank/DDBJ whole genome shotgun (WGS) entry which is preliminary data.</text>
</comment>
<dbReference type="SUPFAM" id="SSF81891">
    <property type="entry name" value="Poly A polymerase C-terminal region-like"/>
    <property type="match status" value="1"/>
</dbReference>
<keyword evidence="3" id="KW-0820">tRNA-binding</keyword>
<keyword evidence="4 11" id="KW-0808">Transferase</keyword>
<dbReference type="InterPro" id="IPR003607">
    <property type="entry name" value="HD/PDEase_dom"/>
</dbReference>
<evidence type="ECO:0000256" key="7">
    <source>
        <dbReference type="ARBA" id="ARBA00022723"/>
    </source>
</evidence>
<evidence type="ECO:0000256" key="2">
    <source>
        <dbReference type="ARBA" id="ARBA00007265"/>
    </source>
</evidence>
<accession>A0A7C5L7Z3</accession>
<evidence type="ECO:0000259" key="12">
    <source>
        <dbReference type="SMART" id="SM00471"/>
    </source>
</evidence>
<comment type="cofactor">
    <cofactor evidence="1">
        <name>Mg(2+)</name>
        <dbReference type="ChEBI" id="CHEBI:18420"/>
    </cofactor>
</comment>
<dbReference type="Gene3D" id="1.10.246.80">
    <property type="match status" value="1"/>
</dbReference>
<comment type="similarity">
    <text evidence="2 11">Belongs to the tRNA nucleotidyltransferase/poly(A) polymerase family.</text>
</comment>
<evidence type="ECO:0000256" key="10">
    <source>
        <dbReference type="ARBA" id="ARBA00022884"/>
    </source>
</evidence>
<evidence type="ECO:0000256" key="11">
    <source>
        <dbReference type="RuleBase" id="RU003953"/>
    </source>
</evidence>
<reference evidence="13" key="1">
    <citation type="journal article" date="2020" name="mSystems">
        <title>Genome- and Community-Level Interaction Insights into Carbon Utilization and Element Cycling Functions of Hydrothermarchaeota in Hydrothermal Sediment.</title>
        <authorList>
            <person name="Zhou Z."/>
            <person name="Liu Y."/>
            <person name="Xu W."/>
            <person name="Pan J."/>
            <person name="Luo Z.H."/>
            <person name="Li M."/>
        </authorList>
    </citation>
    <scope>NUCLEOTIDE SEQUENCE [LARGE SCALE GENOMIC DNA]</scope>
    <source>
        <strain evidence="13">HyVt-501</strain>
    </source>
</reference>
<evidence type="ECO:0000256" key="1">
    <source>
        <dbReference type="ARBA" id="ARBA00001946"/>
    </source>
</evidence>
<dbReference type="PANTHER" id="PTHR47545">
    <property type="entry name" value="MULTIFUNCTIONAL CCA PROTEIN"/>
    <property type="match status" value="1"/>
</dbReference>
<dbReference type="AlphaFoldDB" id="A0A7C5L7Z3"/>
<dbReference type="PANTHER" id="PTHR47545:SF2">
    <property type="entry name" value="CC-ADDING TRNA NUCLEOTIDYLTRANSFERASE"/>
    <property type="match status" value="1"/>
</dbReference>
<dbReference type="GO" id="GO:0016779">
    <property type="term" value="F:nucleotidyltransferase activity"/>
    <property type="evidence" value="ECO:0007669"/>
    <property type="project" value="UniProtKB-KW"/>
</dbReference>
<evidence type="ECO:0000256" key="6">
    <source>
        <dbReference type="ARBA" id="ARBA00022695"/>
    </source>
</evidence>
<dbReference type="InterPro" id="IPR050124">
    <property type="entry name" value="tRNA_CCA-adding_enzyme"/>
</dbReference>
<keyword evidence="10 11" id="KW-0694">RNA-binding</keyword>
<evidence type="ECO:0000256" key="3">
    <source>
        <dbReference type="ARBA" id="ARBA00022555"/>
    </source>
</evidence>
<sequence length="508" mass="58763">MDATFAHGRKHTLHGLNFYLSYFDDIARVLPREDYCFIVGGWVRDRILGVPVEHNIDVDFLVTCDPVRVARDFADRTGGHFFVFEKKGLLIKRPVVASVVIHLPPYRYRFDFSQLRGKDLEKALEEDLRERDFTANAMAVNLDDVLSIGARQTLVFDPTGGMRDLEMGVLRPVSLENLRRDPVRILRGYRLSVEKELQLTEDFYSFVSGNMELVLRAAPERITHELFRIMKTTRASAVVREIYRAGLLGTLIPEFDQLKKIGNQGERHLYSLEEHTLRTLEELEKVLEERTRYLSAELLKDFGCRRFLGEFTDLELLKWAALFHDIGKPQTFEIREGKVTFYNHDRVGEEIVKRTGKRLRWGDRATRFIASLVRHHLRPFYLRESFLKGELGRRGMANFWRDCGDIAPHLFLLSIADALASGDSEEDLKALLETFGELESFSRNELGERSIEPLLNGYEIMSLLGIPPGRTVGEIKRKLLEAQIEGRVKTREEAIQFVRDTYERLLVK</sequence>
<dbReference type="NCBIfam" id="TIGR00277">
    <property type="entry name" value="HDIG"/>
    <property type="match status" value="1"/>
</dbReference>
<keyword evidence="9" id="KW-0460">Magnesium</keyword>
<dbReference type="InterPro" id="IPR006674">
    <property type="entry name" value="HD_domain"/>
</dbReference>
<dbReference type="SMART" id="SM00471">
    <property type="entry name" value="HDc"/>
    <property type="match status" value="1"/>
</dbReference>
<dbReference type="InterPro" id="IPR032828">
    <property type="entry name" value="PolyA_RNA-bd"/>
</dbReference>
<keyword evidence="5" id="KW-0819">tRNA processing</keyword>
<gene>
    <name evidence="13" type="ORF">ENJ61_06330</name>
</gene>
<dbReference type="GO" id="GO:0000166">
    <property type="term" value="F:nucleotide binding"/>
    <property type="evidence" value="ECO:0007669"/>
    <property type="project" value="UniProtKB-KW"/>
</dbReference>
<dbReference type="GO" id="GO:0000049">
    <property type="term" value="F:tRNA binding"/>
    <property type="evidence" value="ECO:0007669"/>
    <property type="project" value="UniProtKB-KW"/>
</dbReference>
<dbReference type="EMBL" id="DRNB01000229">
    <property type="protein sequence ID" value="HHJ64508.1"/>
    <property type="molecule type" value="Genomic_DNA"/>
</dbReference>
<dbReference type="InterPro" id="IPR002646">
    <property type="entry name" value="PolA_pol_head_dom"/>
</dbReference>
<evidence type="ECO:0000256" key="4">
    <source>
        <dbReference type="ARBA" id="ARBA00022679"/>
    </source>
</evidence>
<evidence type="ECO:0000313" key="13">
    <source>
        <dbReference type="EMBL" id="HHJ64508.1"/>
    </source>
</evidence>
<dbReference type="Gene3D" id="1.10.3090.10">
    <property type="entry name" value="cca-adding enzyme, domain 2"/>
    <property type="match status" value="1"/>
</dbReference>
<evidence type="ECO:0000256" key="9">
    <source>
        <dbReference type="ARBA" id="ARBA00022842"/>
    </source>
</evidence>
<keyword evidence="7" id="KW-0479">Metal-binding</keyword>
<name>A0A7C5L7Z3_AQUAO</name>
<dbReference type="Pfam" id="PF12627">
    <property type="entry name" value="PolyA_pol_RNAbd"/>
    <property type="match status" value="1"/>
</dbReference>
<proteinExistence type="inferred from homology"/>
<organism evidence="13">
    <name type="scientific">Aquifex aeolicus</name>
    <dbReference type="NCBI Taxonomy" id="63363"/>
    <lineage>
        <taxon>Bacteria</taxon>
        <taxon>Pseudomonadati</taxon>
        <taxon>Aquificota</taxon>
        <taxon>Aquificia</taxon>
        <taxon>Aquificales</taxon>
        <taxon>Aquificaceae</taxon>
        <taxon>Aquifex</taxon>
    </lineage>
</organism>